<name>A0A927PYV4_9ACTN</name>
<dbReference type="Pfam" id="PF12900">
    <property type="entry name" value="Pyridox_ox_2"/>
    <property type="match status" value="1"/>
</dbReference>
<dbReference type="Gene3D" id="2.30.110.10">
    <property type="entry name" value="Electron Transport, Fmn-binding Protein, Chain A"/>
    <property type="match status" value="1"/>
</dbReference>
<reference evidence="1" key="1">
    <citation type="submission" date="2020-09" db="EMBL/GenBank/DDBJ databases">
        <title>Nocardioides sp. strain MJB4 16S ribosomal RNA gene Genome sequencing and assembly.</title>
        <authorList>
            <person name="Kim I."/>
        </authorList>
    </citation>
    <scope>NUCLEOTIDE SEQUENCE</scope>
    <source>
        <strain evidence="1">MJB4</strain>
    </source>
</reference>
<dbReference type="Proteomes" id="UP000616839">
    <property type="component" value="Unassembled WGS sequence"/>
</dbReference>
<dbReference type="InterPro" id="IPR012349">
    <property type="entry name" value="Split_barrel_FMN-bd"/>
</dbReference>
<sequence length="209" mass="21767">MGGLNRHPEYGVADRAALDALLDSQWHGVLSTVVEGGPWAVPMLYARDGDRLVLHGSTGAGALRLVAAGAPAVLSVVAVDALAVAPTTFESSLNYRSATVRGALTPLPDAEREAALDLFSDTVLPGRVAEVRRSSRKELAATLAMTLPIGDDWLLKVTDGWPATPAEADADPGVWSGLVPVRTVLDAPRAAPWAEGLPVPPSVRRLTGG</sequence>
<keyword evidence="2" id="KW-1185">Reference proteome</keyword>
<dbReference type="EMBL" id="JACYXZ010000001">
    <property type="protein sequence ID" value="MBD8869053.1"/>
    <property type="molecule type" value="Genomic_DNA"/>
</dbReference>
<evidence type="ECO:0000313" key="1">
    <source>
        <dbReference type="EMBL" id="MBD8869053.1"/>
    </source>
</evidence>
<dbReference type="PANTHER" id="PTHR34071:SF2">
    <property type="entry name" value="FLAVIN-NUCLEOTIDE-BINDING PROTEIN"/>
    <property type="match status" value="1"/>
</dbReference>
<accession>A0A927PYV4</accession>
<dbReference type="RefSeq" id="WP_192141187.1">
    <property type="nucleotide sequence ID" value="NZ_JACYXZ010000001.1"/>
</dbReference>
<dbReference type="PANTHER" id="PTHR34071">
    <property type="entry name" value="5-NITROIMIDAZOLE ANTIBIOTICS RESISTANCE PROTEIN, NIMA-FAMILY-RELATED PROTEIN-RELATED"/>
    <property type="match status" value="1"/>
</dbReference>
<comment type="caution">
    <text evidence="1">The sequence shown here is derived from an EMBL/GenBank/DDBJ whole genome shotgun (WGS) entry which is preliminary data.</text>
</comment>
<protein>
    <submittedName>
        <fullName evidence="1">Pyridoxamine 5'-phosphate oxidase family protein</fullName>
    </submittedName>
</protein>
<dbReference type="SUPFAM" id="SSF50475">
    <property type="entry name" value="FMN-binding split barrel"/>
    <property type="match status" value="1"/>
</dbReference>
<dbReference type="AlphaFoldDB" id="A0A927PYV4"/>
<evidence type="ECO:0000313" key="2">
    <source>
        <dbReference type="Proteomes" id="UP000616839"/>
    </source>
</evidence>
<gene>
    <name evidence="1" type="ORF">IE331_05405</name>
</gene>
<organism evidence="1 2">
    <name type="scientific">Nocardioides donggukensis</name>
    <dbReference type="NCBI Taxonomy" id="2774019"/>
    <lineage>
        <taxon>Bacteria</taxon>
        <taxon>Bacillati</taxon>
        <taxon>Actinomycetota</taxon>
        <taxon>Actinomycetes</taxon>
        <taxon>Propionibacteriales</taxon>
        <taxon>Nocardioidaceae</taxon>
        <taxon>Nocardioides</taxon>
    </lineage>
</organism>
<proteinExistence type="predicted"/>
<dbReference type="InterPro" id="IPR024747">
    <property type="entry name" value="Pyridox_Oxase-rel"/>
</dbReference>